<keyword evidence="1" id="KW-1133">Transmembrane helix</keyword>
<dbReference type="RefSeq" id="WP_115753638.1">
    <property type="nucleotide sequence ID" value="NZ_LARY01000002.1"/>
</dbReference>
<dbReference type="AlphaFoldDB" id="A0A3D8TSE5"/>
<feature type="transmembrane region" description="Helical" evidence="1">
    <location>
        <begin position="12"/>
        <end position="33"/>
    </location>
</feature>
<comment type="caution">
    <text evidence="2">The sequence shown here is derived from an EMBL/GenBank/DDBJ whole genome shotgun (WGS) entry which is preliminary data.</text>
</comment>
<sequence>MQRLKKKRTIVITSILVVLAAVLLTLGVIFGVFQRQEVLDNYDVAYEMDGKLYDVFPISSTDIGLDKKKDNKHLYFRVNSYYNLEYFFRIAYNQFELNKPSADKSFAGKLDYRVADNAYVTQEDVFRTKKDRYAVYSFHNKTGKEIYRYDPETTSTDEYVTRIKPTILQGYKKSDIASYDDFLDITKLFQDKLNKKVNVRVDDSKRMVIFSIKDN</sequence>
<accession>A0A3D8TSE5</accession>
<evidence type="ECO:0000313" key="3">
    <source>
        <dbReference type="Proteomes" id="UP000257055"/>
    </source>
</evidence>
<dbReference type="EMBL" id="LARY01000002">
    <property type="protein sequence ID" value="RDX01379.1"/>
    <property type="molecule type" value="Genomic_DNA"/>
</dbReference>
<organism evidence="2 3">
    <name type="scientific">Listeria kieliensis</name>
    <dbReference type="NCBI Taxonomy" id="1621700"/>
    <lineage>
        <taxon>Bacteria</taxon>
        <taxon>Bacillati</taxon>
        <taxon>Bacillota</taxon>
        <taxon>Bacilli</taxon>
        <taxon>Bacillales</taxon>
        <taxon>Listeriaceae</taxon>
        <taxon>Listeria</taxon>
    </lineage>
</organism>
<protein>
    <submittedName>
        <fullName evidence="2">Uncharacterized protein</fullName>
    </submittedName>
</protein>
<gene>
    <name evidence="2" type="ORF">UR08_10725</name>
</gene>
<proteinExistence type="predicted"/>
<evidence type="ECO:0000313" key="2">
    <source>
        <dbReference type="EMBL" id="RDX01379.1"/>
    </source>
</evidence>
<name>A0A3D8TSE5_9LIST</name>
<keyword evidence="3" id="KW-1185">Reference proteome</keyword>
<keyword evidence="1" id="KW-0812">Transmembrane</keyword>
<evidence type="ECO:0000256" key="1">
    <source>
        <dbReference type="SAM" id="Phobius"/>
    </source>
</evidence>
<dbReference type="Proteomes" id="UP000257055">
    <property type="component" value="Unassembled WGS sequence"/>
</dbReference>
<reference evidence="3" key="1">
    <citation type="submission" date="2015-04" db="EMBL/GenBank/DDBJ databases">
        <authorList>
            <person name="Schardt J."/>
            <person name="Mueller-Herbst S."/>
            <person name="Scherer S."/>
            <person name="Huptas C."/>
        </authorList>
    </citation>
    <scope>NUCLEOTIDE SEQUENCE [LARGE SCALE GENOMIC DNA]</scope>
    <source>
        <strain evidence="3">Kiel-L1</strain>
    </source>
</reference>
<keyword evidence="1" id="KW-0472">Membrane</keyword>